<dbReference type="InterPro" id="IPR003761">
    <property type="entry name" value="Exonuc_VII_S"/>
</dbReference>
<dbReference type="Pfam" id="PF02609">
    <property type="entry name" value="Exonuc_VII_S"/>
    <property type="match status" value="1"/>
</dbReference>
<evidence type="ECO:0000313" key="8">
    <source>
        <dbReference type="Proteomes" id="UP000886722"/>
    </source>
</evidence>
<organism evidence="7 8">
    <name type="scientific">Candidatus Caccoplasma intestinavium</name>
    <dbReference type="NCBI Taxonomy" id="2840716"/>
    <lineage>
        <taxon>Bacteria</taxon>
        <taxon>Pseudomonadati</taxon>
        <taxon>Bacteroidota</taxon>
        <taxon>Bacteroidia</taxon>
        <taxon>Bacteroidales</taxon>
        <taxon>Bacteroidaceae</taxon>
        <taxon>Bacteroidaceae incertae sedis</taxon>
        <taxon>Candidatus Caccoplasma</taxon>
    </lineage>
</organism>
<dbReference type="NCBIfam" id="TIGR01280">
    <property type="entry name" value="xseB"/>
    <property type="match status" value="1"/>
</dbReference>
<gene>
    <name evidence="7" type="primary">xseB</name>
    <name evidence="7" type="ORF">IAD06_02490</name>
</gene>
<evidence type="ECO:0000313" key="7">
    <source>
        <dbReference type="EMBL" id="HIT38897.1"/>
    </source>
</evidence>
<dbReference type="Proteomes" id="UP000886722">
    <property type="component" value="Unassembled WGS sequence"/>
</dbReference>
<comment type="caution">
    <text evidence="7">The sequence shown here is derived from an EMBL/GenBank/DDBJ whole genome shotgun (WGS) entry which is preliminary data.</text>
</comment>
<proteinExistence type="inferred from homology"/>
<keyword evidence="3" id="KW-0540">Nuclease</keyword>
<evidence type="ECO:0000256" key="2">
    <source>
        <dbReference type="ARBA" id="ARBA00022490"/>
    </source>
</evidence>
<dbReference type="GO" id="GO:0008855">
    <property type="term" value="F:exodeoxyribonuclease VII activity"/>
    <property type="evidence" value="ECO:0007669"/>
    <property type="project" value="UniProtKB-UniRule"/>
</dbReference>
<dbReference type="EMBL" id="DVKT01000018">
    <property type="protein sequence ID" value="HIT38897.1"/>
    <property type="molecule type" value="Genomic_DNA"/>
</dbReference>
<dbReference type="SUPFAM" id="SSF116842">
    <property type="entry name" value="XseB-like"/>
    <property type="match status" value="1"/>
</dbReference>
<dbReference type="GO" id="GO:0006308">
    <property type="term" value="P:DNA catabolic process"/>
    <property type="evidence" value="ECO:0007669"/>
    <property type="project" value="UniProtKB-UniRule"/>
</dbReference>
<protein>
    <recommendedName>
        <fullName evidence="6">Exodeoxyribonuclease VII small subunit</fullName>
        <ecNumber evidence="6">3.1.11.6</ecNumber>
    </recommendedName>
</protein>
<sequence length="69" mass="7880">MAQNNKPTYAEAIAELESIVARIQDDSCEIETIKELTARAMTLLKYCKEKLFETDESLKKLLDELDEGK</sequence>
<evidence type="ECO:0000256" key="5">
    <source>
        <dbReference type="ARBA" id="ARBA00022839"/>
    </source>
</evidence>
<dbReference type="AlphaFoldDB" id="A0A9D1GD37"/>
<evidence type="ECO:0000256" key="4">
    <source>
        <dbReference type="ARBA" id="ARBA00022801"/>
    </source>
</evidence>
<keyword evidence="2" id="KW-0963">Cytoplasm</keyword>
<accession>A0A9D1GD37</accession>
<reference evidence="7" key="1">
    <citation type="submission" date="2020-10" db="EMBL/GenBank/DDBJ databases">
        <authorList>
            <person name="Gilroy R."/>
        </authorList>
    </citation>
    <scope>NUCLEOTIDE SEQUENCE</scope>
    <source>
        <strain evidence="7">21143</strain>
    </source>
</reference>
<comment type="similarity">
    <text evidence="1">Belongs to the XseB family.</text>
</comment>
<keyword evidence="4 7" id="KW-0378">Hydrolase</keyword>
<evidence type="ECO:0000256" key="6">
    <source>
        <dbReference type="NCBIfam" id="TIGR01280"/>
    </source>
</evidence>
<evidence type="ECO:0000256" key="1">
    <source>
        <dbReference type="ARBA" id="ARBA00009998"/>
    </source>
</evidence>
<dbReference type="GO" id="GO:0009318">
    <property type="term" value="C:exodeoxyribonuclease VII complex"/>
    <property type="evidence" value="ECO:0007669"/>
    <property type="project" value="UniProtKB-UniRule"/>
</dbReference>
<reference evidence="7" key="2">
    <citation type="journal article" date="2021" name="PeerJ">
        <title>Extensive microbial diversity within the chicken gut microbiome revealed by metagenomics and culture.</title>
        <authorList>
            <person name="Gilroy R."/>
            <person name="Ravi A."/>
            <person name="Getino M."/>
            <person name="Pursley I."/>
            <person name="Horton D.L."/>
            <person name="Alikhan N.F."/>
            <person name="Baker D."/>
            <person name="Gharbi K."/>
            <person name="Hall N."/>
            <person name="Watson M."/>
            <person name="Adriaenssens E.M."/>
            <person name="Foster-Nyarko E."/>
            <person name="Jarju S."/>
            <person name="Secka A."/>
            <person name="Antonio M."/>
            <person name="Oren A."/>
            <person name="Chaudhuri R.R."/>
            <person name="La Ragione R."/>
            <person name="Hildebrand F."/>
            <person name="Pallen M.J."/>
        </authorList>
    </citation>
    <scope>NUCLEOTIDE SEQUENCE</scope>
    <source>
        <strain evidence="7">21143</strain>
    </source>
</reference>
<name>A0A9D1GD37_9BACT</name>
<keyword evidence="5" id="KW-0269">Exonuclease</keyword>
<dbReference type="InterPro" id="IPR037004">
    <property type="entry name" value="Exonuc_VII_ssu_sf"/>
</dbReference>
<dbReference type="Gene3D" id="1.10.287.1040">
    <property type="entry name" value="Exonuclease VII, small subunit"/>
    <property type="match status" value="1"/>
</dbReference>
<dbReference type="EC" id="3.1.11.6" evidence="6"/>
<evidence type="ECO:0000256" key="3">
    <source>
        <dbReference type="ARBA" id="ARBA00022722"/>
    </source>
</evidence>